<gene>
    <name evidence="5" type="ORF">SAMN04487944_1192</name>
</gene>
<dbReference type="SUPFAM" id="SSF50331">
    <property type="entry name" value="MOP-like"/>
    <property type="match status" value="1"/>
</dbReference>
<dbReference type="InterPro" id="IPR003593">
    <property type="entry name" value="AAA+_ATPase"/>
</dbReference>
<dbReference type="InterPro" id="IPR017871">
    <property type="entry name" value="ABC_transporter-like_CS"/>
</dbReference>
<name>A0A1H9URD8_9BACI</name>
<dbReference type="PROSITE" id="PS00211">
    <property type="entry name" value="ABC_TRANSPORTER_1"/>
    <property type="match status" value="1"/>
</dbReference>
<dbReference type="PANTHER" id="PTHR42781">
    <property type="entry name" value="SPERMIDINE/PUTRESCINE IMPORT ATP-BINDING PROTEIN POTA"/>
    <property type="match status" value="1"/>
</dbReference>
<dbReference type="Pfam" id="PF00005">
    <property type="entry name" value="ABC_tran"/>
    <property type="match status" value="1"/>
</dbReference>
<evidence type="ECO:0000256" key="1">
    <source>
        <dbReference type="ARBA" id="ARBA00022448"/>
    </source>
</evidence>
<evidence type="ECO:0000256" key="2">
    <source>
        <dbReference type="ARBA" id="ARBA00022741"/>
    </source>
</evidence>
<dbReference type="FunFam" id="3.40.50.300:FF:000042">
    <property type="entry name" value="Maltose/maltodextrin ABC transporter, ATP-binding protein"/>
    <property type="match status" value="1"/>
</dbReference>
<dbReference type="InterPro" id="IPR050093">
    <property type="entry name" value="ABC_SmlMolc_Importer"/>
</dbReference>
<protein>
    <submittedName>
        <fullName evidence="5">Iron(III) transport system ATP-binding protein</fullName>
    </submittedName>
</protein>
<keyword evidence="2" id="KW-0547">Nucleotide-binding</keyword>
<dbReference type="InterPro" id="IPR013611">
    <property type="entry name" value="Transp-assoc_OB_typ2"/>
</dbReference>
<keyword evidence="3 5" id="KW-0067">ATP-binding</keyword>
<dbReference type="InterPro" id="IPR027417">
    <property type="entry name" value="P-loop_NTPase"/>
</dbReference>
<dbReference type="GO" id="GO:0016887">
    <property type="term" value="F:ATP hydrolysis activity"/>
    <property type="evidence" value="ECO:0007669"/>
    <property type="project" value="InterPro"/>
</dbReference>
<dbReference type="AlphaFoldDB" id="A0A1H9URD8"/>
<dbReference type="PROSITE" id="PS50893">
    <property type="entry name" value="ABC_TRANSPORTER_2"/>
    <property type="match status" value="1"/>
</dbReference>
<dbReference type="SMART" id="SM00382">
    <property type="entry name" value="AAA"/>
    <property type="match status" value="1"/>
</dbReference>
<dbReference type="Pfam" id="PF08402">
    <property type="entry name" value="TOBE_2"/>
    <property type="match status" value="1"/>
</dbReference>
<dbReference type="STRING" id="531814.SAMN04487944_1192"/>
<dbReference type="Gene3D" id="2.40.50.100">
    <property type="match status" value="1"/>
</dbReference>
<evidence type="ECO:0000256" key="3">
    <source>
        <dbReference type="ARBA" id="ARBA00022840"/>
    </source>
</evidence>
<evidence type="ECO:0000259" key="4">
    <source>
        <dbReference type="PROSITE" id="PS50893"/>
    </source>
</evidence>
<dbReference type="InterPro" id="IPR008995">
    <property type="entry name" value="Mo/tungstate-bd_C_term_dom"/>
</dbReference>
<proteinExistence type="predicted"/>
<dbReference type="PANTHER" id="PTHR42781:SF4">
    <property type="entry name" value="SPERMIDINE_PUTRESCINE IMPORT ATP-BINDING PROTEIN POTA"/>
    <property type="match status" value="1"/>
</dbReference>
<dbReference type="OrthoDB" id="9790614at2"/>
<keyword evidence="1" id="KW-0813">Transport</keyword>
<feature type="domain" description="ABC transporter" evidence="4">
    <location>
        <begin position="3"/>
        <end position="241"/>
    </location>
</feature>
<sequence>MSIKISQLSKNFNQFAALKNIQLSIDDGEFIAILGPSGCGKTTLLRLLAGFLSPTYGKIEIGENEVGTPERSLPPEKRNIGMVFQSFALWPHLSVKEHIRFPILHHRFIPAELKKNADERIQQVLQMVSLEKLSDRMPNELSGGQRQRVALARAIAPKPELLLMDEPLSNLDAELRMEMRKEIQKIHRLTKATIVYVTHDQGEALAMADRIVVMNNGQVEQVGTPAEIYTRPKTPFVAKFVGKANLIEGRWENDLFTPHLSPDIEWPDDGVADEMKYFGCFPVRPEQLYLTKDRNKNDSITGIITSIQYQGKEIHYVVDVSGQEWAVHSSVYDQFQIGEQVFIHIKHAVRKNNLVILK</sequence>
<dbReference type="GO" id="GO:0005524">
    <property type="term" value="F:ATP binding"/>
    <property type="evidence" value="ECO:0007669"/>
    <property type="project" value="UniProtKB-KW"/>
</dbReference>
<dbReference type="InterPro" id="IPR003439">
    <property type="entry name" value="ABC_transporter-like_ATP-bd"/>
</dbReference>
<dbReference type="GO" id="GO:0140359">
    <property type="term" value="F:ABC-type transporter activity"/>
    <property type="evidence" value="ECO:0007669"/>
    <property type="project" value="UniProtKB-ARBA"/>
</dbReference>
<organism evidence="5 6">
    <name type="scientific">Gracilibacillus ureilyticus</name>
    <dbReference type="NCBI Taxonomy" id="531814"/>
    <lineage>
        <taxon>Bacteria</taxon>
        <taxon>Bacillati</taxon>
        <taxon>Bacillota</taxon>
        <taxon>Bacilli</taxon>
        <taxon>Bacillales</taxon>
        <taxon>Bacillaceae</taxon>
        <taxon>Gracilibacillus</taxon>
    </lineage>
</organism>
<dbReference type="Gene3D" id="3.40.50.300">
    <property type="entry name" value="P-loop containing nucleotide triphosphate hydrolases"/>
    <property type="match status" value="1"/>
</dbReference>
<dbReference type="Proteomes" id="UP000199687">
    <property type="component" value="Unassembled WGS sequence"/>
</dbReference>
<dbReference type="EMBL" id="FOGL01000019">
    <property type="protein sequence ID" value="SES11901.1"/>
    <property type="molecule type" value="Genomic_DNA"/>
</dbReference>
<reference evidence="5 6" key="1">
    <citation type="submission" date="2016-10" db="EMBL/GenBank/DDBJ databases">
        <authorList>
            <person name="de Groot N.N."/>
        </authorList>
    </citation>
    <scope>NUCLEOTIDE SEQUENCE [LARGE SCALE GENOMIC DNA]</scope>
    <source>
        <strain evidence="5 6">CGMCC 1.7727</strain>
    </source>
</reference>
<keyword evidence="6" id="KW-1185">Reference proteome</keyword>
<accession>A0A1H9URD8</accession>
<dbReference type="GO" id="GO:0043190">
    <property type="term" value="C:ATP-binding cassette (ABC) transporter complex"/>
    <property type="evidence" value="ECO:0007669"/>
    <property type="project" value="InterPro"/>
</dbReference>
<evidence type="ECO:0000313" key="6">
    <source>
        <dbReference type="Proteomes" id="UP000199687"/>
    </source>
</evidence>
<dbReference type="SUPFAM" id="SSF52540">
    <property type="entry name" value="P-loop containing nucleoside triphosphate hydrolases"/>
    <property type="match status" value="1"/>
</dbReference>
<dbReference type="RefSeq" id="WP_089742992.1">
    <property type="nucleotide sequence ID" value="NZ_FOGL01000019.1"/>
</dbReference>
<evidence type="ECO:0000313" key="5">
    <source>
        <dbReference type="EMBL" id="SES11901.1"/>
    </source>
</evidence>